<name>A0A1B7YN28_COLHI</name>
<dbReference type="Proteomes" id="UP000092177">
    <property type="component" value="Chromosome 2"/>
</dbReference>
<proteinExistence type="predicted"/>
<protein>
    <submittedName>
        <fullName evidence="2">C6 zinc finger domain-containing protein</fullName>
    </submittedName>
</protein>
<dbReference type="PANTHER" id="PTHR47431">
    <property type="entry name" value="ZN(II)2CYS6 TRANSCRIPTION FACTOR (EUROFUNG)-RELATED"/>
    <property type="match status" value="1"/>
</dbReference>
<dbReference type="OrthoDB" id="2123952at2759"/>
<dbReference type="AlphaFoldDB" id="A0A1B7YN28"/>
<dbReference type="EMBL" id="LTAN01000002">
    <property type="protein sequence ID" value="OBR13457.1"/>
    <property type="molecule type" value="Genomic_DNA"/>
</dbReference>
<organism evidence="2 3">
    <name type="scientific">Colletotrichum higginsianum (strain IMI 349063)</name>
    <name type="common">Crucifer anthracnose fungus</name>
    <dbReference type="NCBI Taxonomy" id="759273"/>
    <lineage>
        <taxon>Eukaryota</taxon>
        <taxon>Fungi</taxon>
        <taxon>Dikarya</taxon>
        <taxon>Ascomycota</taxon>
        <taxon>Pezizomycotina</taxon>
        <taxon>Sordariomycetes</taxon>
        <taxon>Hypocreomycetidae</taxon>
        <taxon>Glomerellales</taxon>
        <taxon>Glomerellaceae</taxon>
        <taxon>Colletotrichum</taxon>
        <taxon>Colletotrichum destructivum species complex</taxon>
    </lineage>
</organism>
<dbReference type="RefSeq" id="XP_018161974.1">
    <property type="nucleotide sequence ID" value="XM_018297158.1"/>
</dbReference>
<comment type="caution">
    <text evidence="2">The sequence shown here is derived from an EMBL/GenBank/DDBJ whole genome shotgun (WGS) entry which is preliminary data.</text>
</comment>
<feature type="compositionally biased region" description="Polar residues" evidence="1">
    <location>
        <begin position="51"/>
        <end position="68"/>
    </location>
</feature>
<feature type="region of interest" description="Disordered" evidence="1">
    <location>
        <begin position="47"/>
        <end position="76"/>
    </location>
</feature>
<dbReference type="VEuPathDB" id="FungiDB:CH63R_02183"/>
<accession>A0A1B7YN28</accession>
<evidence type="ECO:0000256" key="1">
    <source>
        <dbReference type="SAM" id="MobiDB-lite"/>
    </source>
</evidence>
<dbReference type="GeneID" id="28861265"/>
<gene>
    <name evidence="2" type="ORF">CH63R_02183</name>
</gene>
<feature type="region of interest" description="Disordered" evidence="1">
    <location>
        <begin position="128"/>
        <end position="150"/>
    </location>
</feature>
<evidence type="ECO:0000313" key="2">
    <source>
        <dbReference type="EMBL" id="OBR13457.1"/>
    </source>
</evidence>
<dbReference type="PANTHER" id="PTHR47431:SF5">
    <property type="entry name" value="ZN(II)2CYS6 TRANSCRIPTION FACTOR (EUROFUNG)"/>
    <property type="match status" value="1"/>
</dbReference>
<sequence length="655" mass="70794">MLALAEAAVTERADVRAAGGGGHVKADLVGVSGFVASGFGDACPVVRPSPSERTGNSLPPYVTTSTLAKDSDDSEPGRYLYPWPDTTLAELLVHDAAAGAPVRGVCEWNDNVSSHPVTERVIDSIVNESRSSSQHTALGPDIADTADAGPGGESFSGFLPTLFDDDLDAFQFDDIFQGGSEADLDNFFANIFSAPSFPRGSPHDAATTIAPLNEEFISQYRSHVEILSGYYRLIHPVFPILPPPLEDGSASLTDVHVQEDIQLAASSPLMLALHALLILIPDPGSDETFSEDERQSRASVSQTLFQRALEALELTSQTQIAGVGLLSVSNFHPHVPRESETPLACCVLGLYQYLHPGDLQEMTALSWRAFDMSTSLCLDGKAETSGRFAESLRRTWWMSYLCVCNATIVNCKLWVHYIRAEEALVAATLLLVALLRGFASESEVSAFHRDIGILDRVILHQLGSIGSHGISGSDLFDSPEARLAVCLRTTGRARLMSARIKLHRYRAFMGHPRILKRFAAVTPMQSSERGSAIDTRRGEEFSGRAAQMFPFSSEHSHRVCLESATAIAHGFDRLRSLGIRATPTACSSNLAGFTLMMISHFQTSTPGAAGSEVTRQEVQRLCKEGVDAAISALGQFSGHFGFVKALKGREKPINF</sequence>
<dbReference type="KEGG" id="chig:CH63R_02183"/>
<keyword evidence="3" id="KW-1185">Reference proteome</keyword>
<evidence type="ECO:0000313" key="3">
    <source>
        <dbReference type="Proteomes" id="UP000092177"/>
    </source>
</evidence>
<reference evidence="3" key="1">
    <citation type="journal article" date="2017" name="BMC Genomics">
        <title>Gapless genome assembly of Colletotrichum higginsianum reveals chromosome structure and association of transposable elements with secondary metabolite gene clusters.</title>
        <authorList>
            <person name="Dallery J.-F."/>
            <person name="Lapalu N."/>
            <person name="Zampounis A."/>
            <person name="Pigne S."/>
            <person name="Luyten I."/>
            <person name="Amselem J."/>
            <person name="Wittenberg A.H.J."/>
            <person name="Zhou S."/>
            <person name="de Queiroz M.V."/>
            <person name="Robin G.P."/>
            <person name="Auger A."/>
            <person name="Hainaut M."/>
            <person name="Henrissat B."/>
            <person name="Kim K.-T."/>
            <person name="Lee Y.-H."/>
            <person name="Lespinet O."/>
            <person name="Schwartz D.C."/>
            <person name="Thon M.R."/>
            <person name="O'Connell R.J."/>
        </authorList>
    </citation>
    <scope>NUCLEOTIDE SEQUENCE [LARGE SCALE GENOMIC DNA]</scope>
    <source>
        <strain evidence="3">IMI 349063</strain>
    </source>
</reference>